<gene>
    <name evidence="4" type="ORF">ACFP1C_06730</name>
</gene>
<keyword evidence="1" id="KW-0677">Repeat</keyword>
<dbReference type="RefSeq" id="WP_125687699.1">
    <property type="nucleotide sequence ID" value="NZ_JBHSSI010000035.1"/>
</dbReference>
<evidence type="ECO:0000256" key="2">
    <source>
        <dbReference type="SAM" id="Phobius"/>
    </source>
</evidence>
<organism evidence="4 5">
    <name type="scientific">Levilactobacillus fujinensis</name>
    <dbReference type="NCBI Taxonomy" id="2486024"/>
    <lineage>
        <taxon>Bacteria</taxon>
        <taxon>Bacillati</taxon>
        <taxon>Bacillota</taxon>
        <taxon>Bacilli</taxon>
        <taxon>Lactobacillales</taxon>
        <taxon>Lactobacillaceae</taxon>
        <taxon>Levilactobacillus</taxon>
    </lineage>
</organism>
<keyword evidence="2" id="KW-1133">Transmembrane helix</keyword>
<dbReference type="Pfam" id="PF06458">
    <property type="entry name" value="MucBP"/>
    <property type="match status" value="1"/>
</dbReference>
<accession>A0ABW1TH55</accession>
<feature type="domain" description="MucBP" evidence="3">
    <location>
        <begin position="33"/>
        <end position="92"/>
    </location>
</feature>
<keyword evidence="2" id="KW-0472">Membrane</keyword>
<proteinExistence type="predicted"/>
<dbReference type="SUPFAM" id="SSF75005">
    <property type="entry name" value="Arabinanase/levansucrase/invertase"/>
    <property type="match status" value="1"/>
</dbReference>
<keyword evidence="5" id="KW-1185">Reference proteome</keyword>
<name>A0ABW1TH55_9LACO</name>
<dbReference type="Gene3D" id="3.10.20.320">
    <property type="entry name" value="Putative peptidoglycan bound protein (lpxtg motif)"/>
    <property type="match status" value="1"/>
</dbReference>
<evidence type="ECO:0000313" key="4">
    <source>
        <dbReference type="EMBL" id="MFC6260644.1"/>
    </source>
</evidence>
<sequence length="371" mass="42039">MSSKRRRVIYNSLIVASFFMIVGLINYFNMKSTIVINFIDENGTPVMAPLKAVGRVNSTYKLNIAHLPGYTLGRYHYELKYTYGEVKRNVVYHPKTMESLTKLLQAKYVGVSAQDVTTNSSDEIQSVSYDHSHNRLRVLYADKMDKWHTFTTNYPNVEIQDPTLFKLGNFWFVAYSGGVLRSTDLSNWDAIETHTSKRYQEIMSPSLVHLNNKTSMVFTASVGDEVENYIAPFDYVTGQPNLKKAKQIKGTNGESSSLSLYKGKRAYYLAYSEKASGVVYIKKSKKITGKYQLVRKIIPKKGSYYYAPGFALDEAGKVKGLTYSSYYYNDSNDLAYNGAFFQSKVAVKAKPILLRGDFAFQKFGLMKLGAD</sequence>
<reference evidence="5" key="1">
    <citation type="journal article" date="2019" name="Int. J. Syst. Evol. Microbiol.">
        <title>The Global Catalogue of Microorganisms (GCM) 10K type strain sequencing project: providing services to taxonomists for standard genome sequencing and annotation.</title>
        <authorList>
            <consortium name="The Broad Institute Genomics Platform"/>
            <consortium name="The Broad Institute Genome Sequencing Center for Infectious Disease"/>
            <person name="Wu L."/>
            <person name="Ma J."/>
        </authorList>
    </citation>
    <scope>NUCLEOTIDE SEQUENCE [LARGE SCALE GENOMIC DNA]</scope>
    <source>
        <strain evidence="5">CCM 8908</strain>
    </source>
</reference>
<comment type="caution">
    <text evidence="4">The sequence shown here is derived from an EMBL/GenBank/DDBJ whole genome shotgun (WGS) entry which is preliminary data.</text>
</comment>
<dbReference type="Gene3D" id="2.115.10.20">
    <property type="entry name" value="Glycosyl hydrolase domain, family 43"/>
    <property type="match status" value="1"/>
</dbReference>
<evidence type="ECO:0000313" key="5">
    <source>
        <dbReference type="Proteomes" id="UP001596283"/>
    </source>
</evidence>
<dbReference type="Proteomes" id="UP001596283">
    <property type="component" value="Unassembled WGS sequence"/>
</dbReference>
<evidence type="ECO:0000256" key="1">
    <source>
        <dbReference type="ARBA" id="ARBA00022737"/>
    </source>
</evidence>
<dbReference type="InterPro" id="IPR009459">
    <property type="entry name" value="MucBP_dom"/>
</dbReference>
<feature type="transmembrane region" description="Helical" evidence="2">
    <location>
        <begin position="9"/>
        <end position="28"/>
    </location>
</feature>
<keyword evidence="2" id="KW-0812">Transmembrane</keyword>
<dbReference type="InterPro" id="IPR023296">
    <property type="entry name" value="Glyco_hydro_beta-prop_sf"/>
</dbReference>
<evidence type="ECO:0000259" key="3">
    <source>
        <dbReference type="Pfam" id="PF06458"/>
    </source>
</evidence>
<dbReference type="EMBL" id="JBHSSI010000035">
    <property type="protein sequence ID" value="MFC6260644.1"/>
    <property type="molecule type" value="Genomic_DNA"/>
</dbReference>
<protein>
    <submittedName>
        <fullName evidence="4">MucBP domain-containing protein</fullName>
    </submittedName>
</protein>